<dbReference type="AlphaFoldDB" id="E5XTQ0"/>
<dbReference type="HOGENOM" id="CLU_089979_0_0_11"/>
<gene>
    <name evidence="2" type="ORF">HMPREF9336_02872</name>
</gene>
<dbReference type="eggNOG" id="ENOG5030S6I">
    <property type="taxonomic scope" value="Bacteria"/>
</dbReference>
<keyword evidence="1" id="KW-0732">Signal</keyword>
<accession>E5XTQ0</accession>
<evidence type="ECO:0000313" key="3">
    <source>
        <dbReference type="Proteomes" id="UP000004816"/>
    </source>
</evidence>
<organism evidence="2 3">
    <name type="scientific">Segniliparus rugosus (strain ATCC BAA-974 / DSM 45345 / CCUG 50838 / CIP 108380 / JCM 13579 / CDC 945)</name>
    <dbReference type="NCBI Taxonomy" id="679197"/>
    <lineage>
        <taxon>Bacteria</taxon>
        <taxon>Bacillati</taxon>
        <taxon>Actinomycetota</taxon>
        <taxon>Actinomycetes</taxon>
        <taxon>Mycobacteriales</taxon>
        <taxon>Segniliparaceae</taxon>
        <taxon>Segniliparus</taxon>
    </lineage>
</organism>
<reference evidence="2 3" key="1">
    <citation type="journal article" date="2011" name="Stand. Genomic Sci.">
        <title>High quality draft genome sequence of Segniliparus rugosus CDC 945(T)= (ATCC BAA-974(T)).</title>
        <authorList>
            <person name="Earl A.M."/>
            <person name="Desjardins C.A."/>
            <person name="Fitzgerald M.G."/>
            <person name="Arachchi H.M."/>
            <person name="Zeng Q."/>
            <person name="Mehta T."/>
            <person name="Griggs A."/>
            <person name="Birren B.W."/>
            <person name="Toney N.C."/>
            <person name="Carr J."/>
            <person name="Posey J."/>
            <person name="Butler W.R."/>
        </authorList>
    </citation>
    <scope>NUCLEOTIDE SEQUENCE [LARGE SCALE GENOMIC DNA]</scope>
    <source>
        <strain evidence="3">ATCC BAA-974 / DSM 45345 / CCUG 50838 / CIP 108380 / JCM 13579 / CDC 945</strain>
    </source>
</reference>
<comment type="caution">
    <text evidence="2">The sequence shown here is derived from an EMBL/GenBank/DDBJ whole genome shotgun (WGS) entry which is preliminary data.</text>
</comment>
<keyword evidence="3" id="KW-1185">Reference proteome</keyword>
<dbReference type="Gene3D" id="3.90.640.20">
    <property type="entry name" value="Heat-shock cognate protein, ATPase"/>
    <property type="match status" value="1"/>
</dbReference>
<dbReference type="STRING" id="679197.HMPREF9336_02872"/>
<evidence type="ECO:0008006" key="4">
    <source>
        <dbReference type="Google" id="ProtNLM"/>
    </source>
</evidence>
<evidence type="ECO:0000256" key="1">
    <source>
        <dbReference type="SAM" id="SignalP"/>
    </source>
</evidence>
<sequence length="270" mass="29169">MRLGFVRVFSFFFLAFAVVSTVVPAPSASASPDGFCAELGGSWNGADAKCEMSFTRQGTVSDATTGQHTVKITAQYPADLIDQPTAGPVLRQYLRDFSTDFGNSKNWLLAAAGSDITYRVYEHSAAVRSVVFRNAWYVQGAAHPNDELHTFTFDVAAGRQLGLADLLRPGLDPLVALPPLVRPSLQTELERINRINGVESSGLQAGDFEPKTAEHPYPHSDGYAAFALTKDELILMMPAYRSGPVGAGLVSPHVPLTALRSVLRPEYLPS</sequence>
<proteinExistence type="predicted"/>
<name>E5XTQ0_SEGRC</name>
<dbReference type="Proteomes" id="UP000004816">
    <property type="component" value="Unassembled WGS sequence"/>
</dbReference>
<feature type="chain" id="PRO_5038826653" description="DUF3298 domain-containing protein" evidence="1">
    <location>
        <begin position="18"/>
        <end position="270"/>
    </location>
</feature>
<evidence type="ECO:0000313" key="2">
    <source>
        <dbReference type="EMBL" id="EFV12253.2"/>
    </source>
</evidence>
<dbReference type="EMBL" id="ACZI02000001">
    <property type="protein sequence ID" value="EFV12253.2"/>
    <property type="molecule type" value="Genomic_DNA"/>
</dbReference>
<dbReference type="Gene3D" id="3.30.565.40">
    <property type="entry name" value="Fervidobacterium nodosum Rt17-B1 like"/>
    <property type="match status" value="1"/>
</dbReference>
<protein>
    <recommendedName>
        <fullName evidence="4">DUF3298 domain-containing protein</fullName>
    </recommendedName>
</protein>
<dbReference type="InterPro" id="IPR037126">
    <property type="entry name" value="PdaC/RsiV-like_sf"/>
</dbReference>
<feature type="signal peptide" evidence="1">
    <location>
        <begin position="1"/>
        <end position="17"/>
    </location>
</feature>